<reference evidence="2 3" key="1">
    <citation type="submission" date="2021-02" db="EMBL/GenBank/DDBJ databases">
        <title>De Novo genome assembly of isolated myxobacteria.</title>
        <authorList>
            <person name="Stevens D.C."/>
        </authorList>
    </citation>
    <scope>NUCLEOTIDE SEQUENCE [LARGE SCALE GENOMIC DNA]</scope>
    <source>
        <strain evidence="2 3">SCHIC003</strain>
    </source>
</reference>
<feature type="transmembrane region" description="Helical" evidence="1">
    <location>
        <begin position="57"/>
        <end position="78"/>
    </location>
</feature>
<keyword evidence="3" id="KW-1185">Reference proteome</keyword>
<dbReference type="EMBL" id="CP071091">
    <property type="protein sequence ID" value="QSQ12913.1"/>
    <property type="molecule type" value="Genomic_DNA"/>
</dbReference>
<evidence type="ECO:0000313" key="2">
    <source>
        <dbReference type="EMBL" id="QSQ12913.1"/>
    </source>
</evidence>
<evidence type="ECO:0000256" key="1">
    <source>
        <dbReference type="SAM" id="Phobius"/>
    </source>
</evidence>
<proteinExistence type="predicted"/>
<keyword evidence="1" id="KW-0472">Membrane</keyword>
<dbReference type="Proteomes" id="UP000663090">
    <property type="component" value="Chromosome"/>
</dbReference>
<keyword evidence="1" id="KW-0812">Transmembrane</keyword>
<organism evidence="2 3">
    <name type="scientific">Myxococcus landrumensis</name>
    <dbReference type="NCBI Taxonomy" id="2813577"/>
    <lineage>
        <taxon>Bacteria</taxon>
        <taxon>Pseudomonadati</taxon>
        <taxon>Myxococcota</taxon>
        <taxon>Myxococcia</taxon>
        <taxon>Myxococcales</taxon>
        <taxon>Cystobacterineae</taxon>
        <taxon>Myxococcaceae</taxon>
        <taxon>Myxococcus</taxon>
    </lineage>
</organism>
<feature type="transmembrane region" description="Helical" evidence="1">
    <location>
        <begin position="98"/>
        <end position="117"/>
    </location>
</feature>
<sequence>MAQAPSAHAIEMMFLLVPMGMGLAVGMRARMQWLARVKAAAPEGAAQVATAPYPVRVTVLMFLLGLGVMLTASGHQAAVTRAWLQSLPVPFEPTVWRVFALSWVAAFFCGHAGGSLYRRAPHAE</sequence>
<keyword evidence="1" id="KW-1133">Transmembrane helix</keyword>
<accession>A0ABX7N340</accession>
<evidence type="ECO:0008006" key="4">
    <source>
        <dbReference type="Google" id="ProtNLM"/>
    </source>
</evidence>
<dbReference type="RefSeq" id="WP_206714622.1">
    <property type="nucleotide sequence ID" value="NZ_CP071091.1"/>
</dbReference>
<gene>
    <name evidence="2" type="ORF">JY572_31875</name>
</gene>
<name>A0ABX7N340_9BACT</name>
<evidence type="ECO:0000313" key="3">
    <source>
        <dbReference type="Proteomes" id="UP000663090"/>
    </source>
</evidence>
<feature type="transmembrane region" description="Helical" evidence="1">
    <location>
        <begin position="6"/>
        <end position="26"/>
    </location>
</feature>
<protein>
    <recommendedName>
        <fullName evidence="4">Lipoprotein</fullName>
    </recommendedName>
</protein>